<evidence type="ECO:0000256" key="3">
    <source>
        <dbReference type="ARBA" id="ARBA00023295"/>
    </source>
</evidence>
<dbReference type="CDD" id="cd11316">
    <property type="entry name" value="AmyAc_bac2_AmyA"/>
    <property type="match status" value="1"/>
</dbReference>
<dbReference type="PANTHER" id="PTHR10357">
    <property type="entry name" value="ALPHA-AMYLASE FAMILY MEMBER"/>
    <property type="match status" value="1"/>
</dbReference>
<dbReference type="Gene3D" id="3.20.20.80">
    <property type="entry name" value="Glycosidases"/>
    <property type="match status" value="1"/>
</dbReference>
<dbReference type="SMART" id="SM00642">
    <property type="entry name" value="Aamy"/>
    <property type="match status" value="1"/>
</dbReference>
<dbReference type="AlphaFoldDB" id="A0A3M9MVK3"/>
<dbReference type="SUPFAM" id="SSF51011">
    <property type="entry name" value="Glycosyl hydrolase domain"/>
    <property type="match status" value="1"/>
</dbReference>
<dbReference type="Pfam" id="PF00128">
    <property type="entry name" value="Alpha-amylase"/>
    <property type="match status" value="1"/>
</dbReference>
<dbReference type="Gene3D" id="2.60.40.1180">
    <property type="entry name" value="Golgi alpha-mannosidase II"/>
    <property type="match status" value="1"/>
</dbReference>
<gene>
    <name evidence="6" type="ORF">EFB08_05835</name>
</gene>
<sequence length="522" mass="59644">MKKPTLSKLFLGASLFFSAFTPMQEVQAQQSKASQWPRGITYEIFVQSFADSNGDGIGDIKGMISKLDYLKNLGVEAVWLMPMNPSPSYHKYDVTDYYGIHPDYGTMADFKEFINQAHKRNIKVVMDMVLNHSSNKHPWFIDAAKNENSPYRDYFVWTHKNDPQTQKEGKTTGADSFNTQHWHKVDGSDYLYYGYFYSGMPDLNFDSPKLREEVFKIGRFWFTEVGVDGFRLDAARHIFPDERPQDNHNWWVYFRNEMLKANKDVYLVGEVWAPSDIVAPYLKGLPALFNFEMSWDIAKALNQGRGDSLAIKHAQITNFYKSVNPDFVDATILSNHDQNRIMSTLNNDVNKAKMAASLLLTLPGSPYLYYGEEIGMTGKKPDEQIREPFLWDVQAKDKSRTTWMKPVNTTEATVAPAAMQMKDKNSIYNHYKTFINLRNNSKALTYGDVVPQQLGNPGLSAFTRTQESESVLVLHNITQNEISVDLPENLQAYGKVHFQSKKAKVGKNQVVVPAYSSLILKK</sequence>
<comment type="caution">
    <text evidence="6">The sequence shown here is derived from an EMBL/GenBank/DDBJ whole genome shotgun (WGS) entry which is preliminary data.</text>
</comment>
<name>A0A3M9MVK3_9BACT</name>
<dbReference type="InterPro" id="IPR056300">
    <property type="entry name" value="SusG-like_C"/>
</dbReference>
<dbReference type="Proteomes" id="UP000272117">
    <property type="component" value="Unassembled WGS sequence"/>
</dbReference>
<protein>
    <submittedName>
        <fullName evidence="6">Alpha-amylase</fullName>
    </submittedName>
</protein>
<accession>A0A3M9MVK3</accession>
<dbReference type="Pfam" id="PF23915">
    <property type="entry name" value="SusG_C"/>
    <property type="match status" value="1"/>
</dbReference>
<keyword evidence="4" id="KW-0732">Signal</keyword>
<evidence type="ECO:0000313" key="6">
    <source>
        <dbReference type="EMBL" id="RNI28953.1"/>
    </source>
</evidence>
<evidence type="ECO:0000313" key="7">
    <source>
        <dbReference type="Proteomes" id="UP000272117"/>
    </source>
</evidence>
<dbReference type="Gene3D" id="3.90.400.10">
    <property type="entry name" value="Oligo-1,6-glucosidase, Domain 2"/>
    <property type="match status" value="1"/>
</dbReference>
<evidence type="ECO:0000256" key="2">
    <source>
        <dbReference type="ARBA" id="ARBA00022801"/>
    </source>
</evidence>
<dbReference type="InterPro" id="IPR006047">
    <property type="entry name" value="GH13_cat_dom"/>
</dbReference>
<dbReference type="OrthoDB" id="9806009at2"/>
<feature type="domain" description="Glycosyl hydrolase family 13 catalytic" evidence="5">
    <location>
        <begin position="43"/>
        <end position="400"/>
    </location>
</feature>
<dbReference type="SUPFAM" id="SSF51445">
    <property type="entry name" value="(Trans)glycosidases"/>
    <property type="match status" value="1"/>
</dbReference>
<feature type="chain" id="PRO_5018014914" evidence="4">
    <location>
        <begin position="29"/>
        <end position="522"/>
    </location>
</feature>
<keyword evidence="3" id="KW-0326">Glycosidase</keyword>
<dbReference type="GO" id="GO:0004556">
    <property type="term" value="F:alpha-amylase activity"/>
    <property type="evidence" value="ECO:0007669"/>
    <property type="project" value="TreeGrafter"/>
</dbReference>
<dbReference type="InterPro" id="IPR045857">
    <property type="entry name" value="O16G_dom_2"/>
</dbReference>
<comment type="similarity">
    <text evidence="1">Belongs to the glycosyl hydrolase 13 family.</text>
</comment>
<evidence type="ECO:0000256" key="4">
    <source>
        <dbReference type="SAM" id="SignalP"/>
    </source>
</evidence>
<feature type="signal peptide" evidence="4">
    <location>
        <begin position="1"/>
        <end position="28"/>
    </location>
</feature>
<organism evidence="6 7">
    <name type="scientific">Rufibacter latericius</name>
    <dbReference type="NCBI Taxonomy" id="2487040"/>
    <lineage>
        <taxon>Bacteria</taxon>
        <taxon>Pseudomonadati</taxon>
        <taxon>Bacteroidota</taxon>
        <taxon>Cytophagia</taxon>
        <taxon>Cytophagales</taxon>
        <taxon>Hymenobacteraceae</taxon>
        <taxon>Rufibacter</taxon>
    </lineage>
</organism>
<evidence type="ECO:0000256" key="1">
    <source>
        <dbReference type="ARBA" id="ARBA00008061"/>
    </source>
</evidence>
<keyword evidence="2" id="KW-0378">Hydrolase</keyword>
<evidence type="ECO:0000259" key="5">
    <source>
        <dbReference type="SMART" id="SM00642"/>
    </source>
</evidence>
<dbReference type="InterPro" id="IPR017853">
    <property type="entry name" value="GH"/>
</dbReference>
<dbReference type="RefSeq" id="WP_123126011.1">
    <property type="nucleotide sequence ID" value="NZ_RJJD01000003.1"/>
</dbReference>
<dbReference type="GO" id="GO:0009313">
    <property type="term" value="P:oligosaccharide catabolic process"/>
    <property type="evidence" value="ECO:0007669"/>
    <property type="project" value="TreeGrafter"/>
</dbReference>
<proteinExistence type="inferred from homology"/>
<keyword evidence="7" id="KW-1185">Reference proteome</keyword>
<dbReference type="InterPro" id="IPR013780">
    <property type="entry name" value="Glyco_hydro_b"/>
</dbReference>
<dbReference type="EMBL" id="RJJD01000003">
    <property type="protein sequence ID" value="RNI28953.1"/>
    <property type="molecule type" value="Genomic_DNA"/>
</dbReference>
<reference evidence="6 7" key="1">
    <citation type="submission" date="2018-11" db="EMBL/GenBank/DDBJ databases">
        <title>Rufibacter latericius sp. nov., isolated from water in Baiyang Lake.</title>
        <authorList>
            <person name="Yang Y."/>
        </authorList>
    </citation>
    <scope>NUCLEOTIDE SEQUENCE [LARGE SCALE GENOMIC DNA]</scope>
    <source>
        <strain evidence="6 7">R-22-1c-1</strain>
    </source>
</reference>
<dbReference type="PANTHER" id="PTHR10357:SF179">
    <property type="entry name" value="NEUTRAL AND BASIC AMINO ACID TRANSPORT PROTEIN RBAT"/>
    <property type="match status" value="1"/>
</dbReference>